<dbReference type="OrthoDB" id="2772415at2759"/>
<gene>
    <name evidence="1" type="ORF">BDV96DRAFT_506956</name>
</gene>
<organism evidence="1 2">
    <name type="scientific">Lophiotrema nucula</name>
    <dbReference type="NCBI Taxonomy" id="690887"/>
    <lineage>
        <taxon>Eukaryota</taxon>
        <taxon>Fungi</taxon>
        <taxon>Dikarya</taxon>
        <taxon>Ascomycota</taxon>
        <taxon>Pezizomycotina</taxon>
        <taxon>Dothideomycetes</taxon>
        <taxon>Pleosporomycetidae</taxon>
        <taxon>Pleosporales</taxon>
        <taxon>Lophiotremataceae</taxon>
        <taxon>Lophiotrema</taxon>
    </lineage>
</organism>
<protein>
    <submittedName>
        <fullName evidence="1">Uncharacterized protein</fullName>
    </submittedName>
</protein>
<dbReference type="Proteomes" id="UP000799770">
    <property type="component" value="Unassembled WGS sequence"/>
</dbReference>
<evidence type="ECO:0000313" key="2">
    <source>
        <dbReference type="Proteomes" id="UP000799770"/>
    </source>
</evidence>
<name>A0A6A5YL70_9PLEO</name>
<dbReference type="AlphaFoldDB" id="A0A6A5YL70"/>
<reference evidence="1" key="1">
    <citation type="journal article" date="2020" name="Stud. Mycol.">
        <title>101 Dothideomycetes genomes: a test case for predicting lifestyles and emergence of pathogens.</title>
        <authorList>
            <person name="Haridas S."/>
            <person name="Albert R."/>
            <person name="Binder M."/>
            <person name="Bloem J."/>
            <person name="Labutti K."/>
            <person name="Salamov A."/>
            <person name="Andreopoulos B."/>
            <person name="Baker S."/>
            <person name="Barry K."/>
            <person name="Bills G."/>
            <person name="Bluhm B."/>
            <person name="Cannon C."/>
            <person name="Castanera R."/>
            <person name="Culley D."/>
            <person name="Daum C."/>
            <person name="Ezra D."/>
            <person name="Gonzalez J."/>
            <person name="Henrissat B."/>
            <person name="Kuo A."/>
            <person name="Liang C."/>
            <person name="Lipzen A."/>
            <person name="Lutzoni F."/>
            <person name="Magnuson J."/>
            <person name="Mondo S."/>
            <person name="Nolan M."/>
            <person name="Ohm R."/>
            <person name="Pangilinan J."/>
            <person name="Park H.-J."/>
            <person name="Ramirez L."/>
            <person name="Alfaro M."/>
            <person name="Sun H."/>
            <person name="Tritt A."/>
            <person name="Yoshinaga Y."/>
            <person name="Zwiers L.-H."/>
            <person name="Turgeon B."/>
            <person name="Goodwin S."/>
            <person name="Spatafora J."/>
            <person name="Crous P."/>
            <person name="Grigoriev I."/>
        </authorList>
    </citation>
    <scope>NUCLEOTIDE SEQUENCE</scope>
    <source>
        <strain evidence="1">CBS 627.86</strain>
    </source>
</reference>
<keyword evidence="2" id="KW-1185">Reference proteome</keyword>
<sequence>MSTTETSTTTTTQTTSQRKGPFILVTVNTAPDRAKKLIGRLIEGLKDRYDITYIANCETIDQVAPKVRHHQPNILFSASMWSAAEAELIKEIAERERPGIRTHAIPQGLQVERGPDAVVEYLMENVPVLLDGVEV</sequence>
<dbReference type="EMBL" id="ML977358">
    <property type="protein sequence ID" value="KAF2106951.1"/>
    <property type="molecule type" value="Genomic_DNA"/>
</dbReference>
<proteinExistence type="predicted"/>
<evidence type="ECO:0000313" key="1">
    <source>
        <dbReference type="EMBL" id="KAF2106951.1"/>
    </source>
</evidence>
<accession>A0A6A5YL70</accession>